<evidence type="ECO:0000313" key="1">
    <source>
        <dbReference type="EMBL" id="CAB4891603.1"/>
    </source>
</evidence>
<reference evidence="1" key="1">
    <citation type="submission" date="2020-05" db="EMBL/GenBank/DDBJ databases">
        <authorList>
            <person name="Chiriac C."/>
            <person name="Salcher M."/>
            <person name="Ghai R."/>
            <person name="Kavagutti S V."/>
        </authorList>
    </citation>
    <scope>NUCLEOTIDE SEQUENCE</scope>
</reference>
<name>A0A6J7FIX8_9ZZZZ</name>
<sequence>MAIVAPLGTYLGGHDAICGIWQRGVFISNKTGELAIARLENYEIFKTAADVSHFFSVCSAFYNYASGALH</sequence>
<protein>
    <submittedName>
        <fullName evidence="1">Unannotated protein</fullName>
    </submittedName>
</protein>
<accession>A0A6J7FIX8</accession>
<proteinExistence type="predicted"/>
<dbReference type="EMBL" id="CAFBMD010000017">
    <property type="protein sequence ID" value="CAB4891603.1"/>
    <property type="molecule type" value="Genomic_DNA"/>
</dbReference>
<organism evidence="1">
    <name type="scientific">freshwater metagenome</name>
    <dbReference type="NCBI Taxonomy" id="449393"/>
    <lineage>
        <taxon>unclassified sequences</taxon>
        <taxon>metagenomes</taxon>
        <taxon>ecological metagenomes</taxon>
    </lineage>
</organism>
<gene>
    <name evidence="1" type="ORF">UFOPK3492_00399</name>
</gene>
<dbReference type="AlphaFoldDB" id="A0A6J7FIX8"/>